<keyword evidence="2" id="KW-1185">Reference proteome</keyword>
<proteinExistence type="predicted"/>
<dbReference type="Pfam" id="PF10387">
    <property type="entry name" value="DUF2442"/>
    <property type="match status" value="1"/>
</dbReference>
<dbReference type="Gene3D" id="3.30.2020.40">
    <property type="entry name" value="Uncharacterised protein PF10387, DUF2442"/>
    <property type="match status" value="1"/>
</dbReference>
<comment type="caution">
    <text evidence="1">The sequence shown here is derived from an EMBL/GenBank/DDBJ whole genome shotgun (WGS) entry which is preliminary data.</text>
</comment>
<dbReference type="EMBL" id="VLLC01000004">
    <property type="protein sequence ID" value="TWI75373.1"/>
    <property type="molecule type" value="Genomic_DNA"/>
</dbReference>
<reference evidence="1 2" key="1">
    <citation type="submission" date="2019-07" db="EMBL/GenBank/DDBJ databases">
        <title>Genome sequencing of 100 strains of the haloalkaliphilic chemolithoautotrophic sulfur-oxidizing bacterium Thioalkalivibrio.</title>
        <authorList>
            <person name="Muyzer G."/>
        </authorList>
    </citation>
    <scope>NUCLEOTIDE SEQUENCE [LARGE SCALE GENOMIC DNA]</scope>
    <source>
        <strain evidence="1 2">ASO4-4</strain>
    </source>
</reference>
<dbReference type="RefSeq" id="WP_144682610.1">
    <property type="nucleotide sequence ID" value="NZ_VLLC01000004.1"/>
</dbReference>
<gene>
    <name evidence="1" type="ORF">LZ24_00824</name>
</gene>
<dbReference type="OrthoDB" id="337884at2"/>
<organism evidence="1 2">
    <name type="scientific">Desulfobotulus alkaliphilus</name>
    <dbReference type="NCBI Taxonomy" id="622671"/>
    <lineage>
        <taxon>Bacteria</taxon>
        <taxon>Pseudomonadati</taxon>
        <taxon>Thermodesulfobacteriota</taxon>
        <taxon>Desulfobacteria</taxon>
        <taxon>Desulfobacterales</taxon>
        <taxon>Desulfobacteraceae</taxon>
        <taxon>Desulfobotulus</taxon>
    </lineage>
</organism>
<evidence type="ECO:0000313" key="1">
    <source>
        <dbReference type="EMBL" id="TWI75373.1"/>
    </source>
</evidence>
<dbReference type="AlphaFoldDB" id="A0A562S2Q4"/>
<name>A0A562S2Q4_9BACT</name>
<dbReference type="InterPro" id="IPR018841">
    <property type="entry name" value="DUF2442"/>
</dbReference>
<accession>A0A562S2Q4</accession>
<dbReference type="Proteomes" id="UP000318307">
    <property type="component" value="Unassembled WGS sequence"/>
</dbReference>
<evidence type="ECO:0000313" key="2">
    <source>
        <dbReference type="Proteomes" id="UP000318307"/>
    </source>
</evidence>
<protein>
    <submittedName>
        <fullName evidence="1">Uncharacterized protein DUF2442</fullName>
    </submittedName>
</protein>
<sequence length="89" mass="10384">MPTLLQKAGKKVHFDDHYLHVDLRDGRRISTPLKWYPELETAPLRSIRNYQFICDATGIEWPDLDYHLSIEAMLALPYIFTGIKKKGPE</sequence>